<evidence type="ECO:0000313" key="5">
    <source>
        <dbReference type="Proteomes" id="UP001152523"/>
    </source>
</evidence>
<feature type="region of interest" description="Disordered" evidence="2">
    <location>
        <begin position="48"/>
        <end position="81"/>
    </location>
</feature>
<dbReference type="InterPro" id="IPR036628">
    <property type="entry name" value="Clp_N_dom_sf"/>
</dbReference>
<evidence type="ECO:0000259" key="3">
    <source>
        <dbReference type="PROSITE" id="PS51903"/>
    </source>
</evidence>
<dbReference type="EMBL" id="CAMAPF010001018">
    <property type="protein sequence ID" value="CAH9139744.1"/>
    <property type="molecule type" value="Genomic_DNA"/>
</dbReference>
<dbReference type="Pfam" id="PF02861">
    <property type="entry name" value="Clp_N"/>
    <property type="match status" value="1"/>
</dbReference>
<evidence type="ECO:0000256" key="1">
    <source>
        <dbReference type="PROSITE-ProRule" id="PRU01251"/>
    </source>
</evidence>
<evidence type="ECO:0000256" key="2">
    <source>
        <dbReference type="SAM" id="MobiDB-lite"/>
    </source>
</evidence>
<feature type="domain" description="Clp R" evidence="3">
    <location>
        <begin position="87"/>
        <end position="232"/>
    </location>
</feature>
<reference evidence="4" key="1">
    <citation type="submission" date="2022-07" db="EMBL/GenBank/DDBJ databases">
        <authorList>
            <person name="Macas J."/>
            <person name="Novak P."/>
            <person name="Neumann P."/>
        </authorList>
    </citation>
    <scope>NUCLEOTIDE SEQUENCE</scope>
</reference>
<dbReference type="Proteomes" id="UP001152523">
    <property type="component" value="Unassembled WGS sequence"/>
</dbReference>
<name>A0AAV0FVL8_9ASTE</name>
<dbReference type="AlphaFoldDB" id="A0AAV0FVL8"/>
<dbReference type="InterPro" id="IPR044217">
    <property type="entry name" value="CLPT1/2"/>
</dbReference>
<dbReference type="PANTHER" id="PTHR47016:SF1">
    <property type="entry name" value="ATP-DEPENDENT CLP PROTEASE ATP-BINDING SUBUNIT CLPT1, CHLOROPLASTIC"/>
    <property type="match status" value="1"/>
</dbReference>
<dbReference type="Gene3D" id="1.10.1780.10">
    <property type="entry name" value="Clp, N-terminal domain"/>
    <property type="match status" value="1"/>
</dbReference>
<keyword evidence="1" id="KW-0677">Repeat</keyword>
<proteinExistence type="predicted"/>
<accession>A0AAV0FVL8</accession>
<feature type="compositionally biased region" description="Low complexity" evidence="2">
    <location>
        <begin position="59"/>
        <end position="71"/>
    </location>
</feature>
<keyword evidence="5" id="KW-1185">Reference proteome</keyword>
<dbReference type="PANTHER" id="PTHR47016">
    <property type="entry name" value="ATP-DEPENDENT CLP PROTEASE ATP-BINDING SUBUNIT CLPT1, CHLOROPLASTIC"/>
    <property type="match status" value="1"/>
</dbReference>
<sequence length="238" mass="26193">MAAHTLSYFSISPSQCCKRPTPENSLTPNLRALSYSFLGRGLSFRVSNLSSPTSKRRSCTSATLTPTLPSSNEETAEKAPSKRPNVLCRWSARTIKSFAMGELEARKLRYLNTGTESLLMGILVEGTSLAAKHLRENGITLFKVRDETINLLGKSGVFISSPEHPPLTKPAKEALDWAVDAKLKSGEDGELTTAYLLLGIWSQKESAGQIIMATLGFDDEKANELSKFMDKDIIMNYR</sequence>
<dbReference type="InterPro" id="IPR004176">
    <property type="entry name" value="Clp_R_N"/>
</dbReference>
<dbReference type="PROSITE" id="PS51903">
    <property type="entry name" value="CLP_R"/>
    <property type="match status" value="1"/>
</dbReference>
<evidence type="ECO:0000313" key="4">
    <source>
        <dbReference type="EMBL" id="CAH9139744.1"/>
    </source>
</evidence>
<comment type="caution">
    <text evidence="4">The sequence shown here is derived from an EMBL/GenBank/DDBJ whole genome shotgun (WGS) entry which is preliminary data.</text>
</comment>
<dbReference type="SUPFAM" id="SSF81923">
    <property type="entry name" value="Double Clp-N motif"/>
    <property type="match status" value="1"/>
</dbReference>
<gene>
    <name evidence="4" type="ORF">CEPIT_LOCUS37818</name>
</gene>
<protein>
    <recommendedName>
        <fullName evidence="3">Clp R domain-containing protein</fullName>
    </recommendedName>
</protein>
<organism evidence="4 5">
    <name type="scientific">Cuscuta epithymum</name>
    <dbReference type="NCBI Taxonomy" id="186058"/>
    <lineage>
        <taxon>Eukaryota</taxon>
        <taxon>Viridiplantae</taxon>
        <taxon>Streptophyta</taxon>
        <taxon>Embryophyta</taxon>
        <taxon>Tracheophyta</taxon>
        <taxon>Spermatophyta</taxon>
        <taxon>Magnoliopsida</taxon>
        <taxon>eudicotyledons</taxon>
        <taxon>Gunneridae</taxon>
        <taxon>Pentapetalae</taxon>
        <taxon>asterids</taxon>
        <taxon>lamiids</taxon>
        <taxon>Solanales</taxon>
        <taxon>Convolvulaceae</taxon>
        <taxon>Cuscuteae</taxon>
        <taxon>Cuscuta</taxon>
        <taxon>Cuscuta subgen. Cuscuta</taxon>
    </lineage>
</organism>